<dbReference type="Proteomes" id="UP000276133">
    <property type="component" value="Unassembled WGS sequence"/>
</dbReference>
<comment type="caution">
    <text evidence="1">The sequence shown here is derived from an EMBL/GenBank/DDBJ whole genome shotgun (WGS) entry which is preliminary data.</text>
</comment>
<dbReference type="AlphaFoldDB" id="A0A3M7PE68"/>
<reference evidence="1 2" key="1">
    <citation type="journal article" date="2018" name="Sci. Rep.">
        <title>Genomic signatures of local adaptation to the degree of environmental predictability in rotifers.</title>
        <authorList>
            <person name="Franch-Gras L."/>
            <person name="Hahn C."/>
            <person name="Garcia-Roger E.M."/>
            <person name="Carmona M.J."/>
            <person name="Serra M."/>
            <person name="Gomez A."/>
        </authorList>
    </citation>
    <scope>NUCLEOTIDE SEQUENCE [LARGE SCALE GENOMIC DNA]</scope>
    <source>
        <strain evidence="1">HYR1</strain>
    </source>
</reference>
<name>A0A3M7PE68_BRAPC</name>
<protein>
    <submittedName>
        <fullName evidence="1">Uncharacterized protein</fullName>
    </submittedName>
</protein>
<evidence type="ECO:0000313" key="1">
    <source>
        <dbReference type="EMBL" id="RMZ97050.1"/>
    </source>
</evidence>
<proteinExistence type="predicted"/>
<keyword evidence="2" id="KW-1185">Reference proteome</keyword>
<organism evidence="1 2">
    <name type="scientific">Brachionus plicatilis</name>
    <name type="common">Marine rotifer</name>
    <name type="synonym">Brachionus muelleri</name>
    <dbReference type="NCBI Taxonomy" id="10195"/>
    <lineage>
        <taxon>Eukaryota</taxon>
        <taxon>Metazoa</taxon>
        <taxon>Spiralia</taxon>
        <taxon>Gnathifera</taxon>
        <taxon>Rotifera</taxon>
        <taxon>Eurotatoria</taxon>
        <taxon>Monogononta</taxon>
        <taxon>Pseudotrocha</taxon>
        <taxon>Ploima</taxon>
        <taxon>Brachionidae</taxon>
        <taxon>Brachionus</taxon>
    </lineage>
</organism>
<evidence type="ECO:0000313" key="2">
    <source>
        <dbReference type="Proteomes" id="UP000276133"/>
    </source>
</evidence>
<gene>
    <name evidence="1" type="ORF">BpHYR1_044294</name>
</gene>
<accession>A0A3M7PE68</accession>
<sequence length="74" mass="9008">MMKKIKEIIKKNQSQIKIISNKILKINNLIKKTNNFEFMINTKKSTFYKLQRKFLINSFHLIIIKNKYFSEQLN</sequence>
<dbReference type="EMBL" id="REGN01011671">
    <property type="protein sequence ID" value="RMZ97050.1"/>
    <property type="molecule type" value="Genomic_DNA"/>
</dbReference>